<feature type="compositionally biased region" description="Low complexity" evidence="14">
    <location>
        <begin position="91"/>
        <end position="100"/>
    </location>
</feature>
<reference evidence="15 16" key="1">
    <citation type="submission" date="2014-12" db="EMBL/GenBank/DDBJ databases">
        <title>Comparative genomics of the lactic acid bacteria isolated from the honey bee gut.</title>
        <authorList>
            <person name="Ellegaard K.M."/>
            <person name="Tamarit D."/>
            <person name="Javelind E."/>
            <person name="Olofsson T."/>
            <person name="Andersson S.G."/>
            <person name="Vasquez A."/>
        </authorList>
    </citation>
    <scope>NUCLEOTIDE SEQUENCE [LARGE SCALE GENOMIC DNA]</scope>
    <source>
        <strain evidence="15 16">Hon2</strain>
    </source>
</reference>
<keyword evidence="10 12" id="KW-0057">Aromatic amino acid biosynthesis</keyword>
<keyword evidence="16" id="KW-1185">Reference proteome</keyword>
<dbReference type="STRING" id="1218508.JG29_01620"/>
<protein>
    <recommendedName>
        <fullName evidence="4 12">Chorismate synthase</fullName>
        <shortName evidence="12">CS</shortName>
        <ecNumber evidence="4 12">4.2.3.5</ecNumber>
    </recommendedName>
    <alternativeName>
        <fullName evidence="12">5-enolpyruvylshikimate-3-phosphate phospholyase</fullName>
    </alternativeName>
</protein>
<feature type="binding site" evidence="12">
    <location>
        <position position="338"/>
    </location>
    <ligand>
        <name>FMN</name>
        <dbReference type="ChEBI" id="CHEBI:58210"/>
    </ligand>
</feature>
<feature type="binding site" evidence="12">
    <location>
        <begin position="131"/>
        <end position="133"/>
    </location>
    <ligand>
        <name>FMN</name>
        <dbReference type="ChEBI" id="CHEBI:58210"/>
    </ligand>
</feature>
<dbReference type="FunFam" id="3.60.150.10:FF:000002">
    <property type="entry name" value="Chorismate synthase"/>
    <property type="match status" value="1"/>
</dbReference>
<dbReference type="Pfam" id="PF01264">
    <property type="entry name" value="Chorismate_synt"/>
    <property type="match status" value="1"/>
</dbReference>
<evidence type="ECO:0000313" key="15">
    <source>
        <dbReference type="EMBL" id="KJY51118.1"/>
    </source>
</evidence>
<evidence type="ECO:0000256" key="11">
    <source>
        <dbReference type="ARBA" id="ARBA00023239"/>
    </source>
</evidence>
<evidence type="ECO:0000256" key="8">
    <source>
        <dbReference type="ARBA" id="ARBA00022827"/>
    </source>
</evidence>
<dbReference type="InterPro" id="IPR000453">
    <property type="entry name" value="Chorismate_synth"/>
</dbReference>
<dbReference type="InterPro" id="IPR035904">
    <property type="entry name" value="Chorismate_synth_AroC_sf"/>
</dbReference>
<name>A0A0F4KYM4_9LACO</name>
<feature type="binding site" evidence="12">
    <location>
        <position position="297"/>
    </location>
    <ligand>
        <name>FMN</name>
        <dbReference type="ChEBI" id="CHEBI:58210"/>
    </ligand>
</feature>
<dbReference type="AlphaFoldDB" id="A0A0F4KYM4"/>
<dbReference type="UniPathway" id="UPA00053">
    <property type="reaction ID" value="UER00090"/>
</dbReference>
<dbReference type="HOGENOM" id="CLU_034547_2_0_9"/>
<evidence type="ECO:0000256" key="1">
    <source>
        <dbReference type="ARBA" id="ARBA00005044"/>
    </source>
</evidence>
<dbReference type="InterPro" id="IPR020541">
    <property type="entry name" value="Chorismate_synthase_CS"/>
</dbReference>
<feature type="binding site" evidence="12">
    <location>
        <position position="46"/>
    </location>
    <ligand>
        <name>NADP(+)</name>
        <dbReference type="ChEBI" id="CHEBI:58349"/>
    </ligand>
</feature>
<evidence type="ECO:0000256" key="3">
    <source>
        <dbReference type="ARBA" id="ARBA00011881"/>
    </source>
</evidence>
<evidence type="ECO:0000256" key="14">
    <source>
        <dbReference type="SAM" id="MobiDB-lite"/>
    </source>
</evidence>
<dbReference type="GO" id="GO:0008652">
    <property type="term" value="P:amino acid biosynthetic process"/>
    <property type="evidence" value="ECO:0007669"/>
    <property type="project" value="UniProtKB-KW"/>
</dbReference>
<dbReference type="NCBIfam" id="NF003793">
    <property type="entry name" value="PRK05382.1"/>
    <property type="match status" value="1"/>
</dbReference>
<sequence length="389" mass="42348">MIDYVTAGESHGPQLTGILSGIPAGLKLDLAAINAELTQRQGGFGRGNRQKIEHDVIQVVGGVRHGTTLGSPLALIIQNHDYQHWSKIMNPTTPNTSSNNLRQITRPRPGHADLVGGMKYGHRDLRNVLERSSARETAMRVAIGNICQQLLAQLDIHLVGYVQQIGPHQITNDPNLSVQQIRELIQQNDLRILDQNSVASLHELILQTKRNGDTLGGVVNVLAENVPAGLGSYTSWNTKLDGRLAGAVMGINAIKGVEIGAGFTAAQKYGSQIMDEIAWHPDSGWTRLSNHLGGFEGGMTNGMPIVLKAAMKPLPTLYRPLRSVDIKTKIAQKAQVERSDTTAIVPAAIVVENVVAIEIAKVITETFASSNLNRLKQELASYREELRKY</sequence>
<evidence type="ECO:0000256" key="9">
    <source>
        <dbReference type="ARBA" id="ARBA00022857"/>
    </source>
</evidence>
<dbReference type="GO" id="GO:0010181">
    <property type="term" value="F:FMN binding"/>
    <property type="evidence" value="ECO:0007669"/>
    <property type="project" value="TreeGrafter"/>
</dbReference>
<gene>
    <name evidence="15" type="primary">aroF</name>
    <name evidence="12" type="synonym">aroC</name>
    <name evidence="15" type="ORF">JG29_01620</name>
</gene>
<dbReference type="SUPFAM" id="SSF103263">
    <property type="entry name" value="Chorismate synthase, AroC"/>
    <property type="match status" value="1"/>
</dbReference>
<evidence type="ECO:0000256" key="6">
    <source>
        <dbReference type="ARBA" id="ARBA00022630"/>
    </source>
</evidence>
<keyword evidence="7 12" id="KW-0288">FMN</keyword>
<evidence type="ECO:0000313" key="16">
    <source>
        <dbReference type="Proteomes" id="UP000033695"/>
    </source>
</evidence>
<keyword evidence="6 12" id="KW-0285">Flavoprotein</keyword>
<dbReference type="PANTHER" id="PTHR21085:SF0">
    <property type="entry name" value="CHORISMATE SYNTHASE"/>
    <property type="match status" value="1"/>
</dbReference>
<feature type="binding site" evidence="12">
    <location>
        <begin position="312"/>
        <end position="316"/>
    </location>
    <ligand>
        <name>FMN</name>
        <dbReference type="ChEBI" id="CHEBI:58210"/>
    </ligand>
</feature>
<dbReference type="PATRIC" id="fig|1218508.4.peg.168"/>
<evidence type="ECO:0000256" key="5">
    <source>
        <dbReference type="ARBA" id="ARBA00022605"/>
    </source>
</evidence>
<comment type="pathway">
    <text evidence="1 12 13">Metabolic intermediate biosynthesis; chorismate biosynthesis; chorismate from D-erythrose 4-phosphate and phosphoenolpyruvate: step 7/7.</text>
</comment>
<dbReference type="HAMAP" id="MF_00300">
    <property type="entry name" value="Chorismate_synth"/>
    <property type="match status" value="1"/>
</dbReference>
<evidence type="ECO:0000256" key="10">
    <source>
        <dbReference type="ARBA" id="ARBA00023141"/>
    </source>
</evidence>
<dbReference type="GO" id="GO:0005829">
    <property type="term" value="C:cytosol"/>
    <property type="evidence" value="ECO:0007669"/>
    <property type="project" value="TreeGrafter"/>
</dbReference>
<evidence type="ECO:0000256" key="2">
    <source>
        <dbReference type="ARBA" id="ARBA00008014"/>
    </source>
</evidence>
<dbReference type="Proteomes" id="UP000033695">
    <property type="component" value="Unassembled WGS sequence"/>
</dbReference>
<comment type="similarity">
    <text evidence="2 12 13">Belongs to the chorismate synthase family.</text>
</comment>
<comment type="caution">
    <text evidence="15">The sequence shown here is derived from an EMBL/GenBank/DDBJ whole genome shotgun (WGS) entry which is preliminary data.</text>
</comment>
<dbReference type="GO" id="GO:0009073">
    <property type="term" value="P:aromatic amino acid family biosynthetic process"/>
    <property type="evidence" value="ECO:0007669"/>
    <property type="project" value="UniProtKB-KW"/>
</dbReference>
<evidence type="ECO:0000256" key="12">
    <source>
        <dbReference type="HAMAP-Rule" id="MF_00300"/>
    </source>
</evidence>
<feature type="binding site" evidence="12">
    <location>
        <position position="40"/>
    </location>
    <ligand>
        <name>NADP(+)</name>
        <dbReference type="ChEBI" id="CHEBI:58349"/>
    </ligand>
</feature>
<dbReference type="OrthoDB" id="9771806at2"/>
<evidence type="ECO:0000256" key="7">
    <source>
        <dbReference type="ARBA" id="ARBA00022643"/>
    </source>
</evidence>
<keyword evidence="5 12" id="KW-0028">Amino-acid biosynthesis</keyword>
<dbReference type="CDD" id="cd07304">
    <property type="entry name" value="Chorismate_synthase"/>
    <property type="match status" value="1"/>
</dbReference>
<dbReference type="NCBIfam" id="TIGR00033">
    <property type="entry name" value="aroC"/>
    <property type="match status" value="1"/>
</dbReference>
<dbReference type="RefSeq" id="WP_045922074.1">
    <property type="nucleotide sequence ID" value="NZ_JBHTHW010000004.1"/>
</dbReference>
<comment type="cofactor">
    <cofactor evidence="12 13">
        <name>FMNH2</name>
        <dbReference type="ChEBI" id="CHEBI:57618"/>
    </cofactor>
    <text evidence="12 13">Reduced FMN (FMNH(2)).</text>
</comment>
<evidence type="ECO:0000256" key="4">
    <source>
        <dbReference type="ARBA" id="ARBA00013036"/>
    </source>
</evidence>
<keyword evidence="11 12" id="KW-0456">Lyase</keyword>
<keyword evidence="8 12" id="KW-0274">FAD</keyword>
<comment type="subunit">
    <text evidence="3 12">Homotetramer.</text>
</comment>
<dbReference type="EMBL" id="JXBZ01000002">
    <property type="protein sequence ID" value="KJY51118.1"/>
    <property type="molecule type" value="Genomic_DNA"/>
</dbReference>
<keyword evidence="9 12" id="KW-0521">NADP</keyword>
<accession>A0A0F4KYM4</accession>
<evidence type="ECO:0000256" key="13">
    <source>
        <dbReference type="RuleBase" id="RU000605"/>
    </source>
</evidence>
<comment type="function">
    <text evidence="12">Catalyzes the anti-1,4-elimination of the C-3 phosphate and the C-6 proR hydrogen from 5-enolpyruvylshikimate-3-phosphate (EPSP) to yield chorismate, which is the branch point compound that serves as the starting substrate for the three terminal pathways of aromatic amino acid biosynthesis. This reaction introduces a second double bond into the aromatic ring system.</text>
</comment>
<comment type="catalytic activity">
    <reaction evidence="12 13">
        <text>5-O-(1-carboxyvinyl)-3-phosphoshikimate = chorismate + phosphate</text>
        <dbReference type="Rhea" id="RHEA:21020"/>
        <dbReference type="ChEBI" id="CHEBI:29748"/>
        <dbReference type="ChEBI" id="CHEBI:43474"/>
        <dbReference type="ChEBI" id="CHEBI:57701"/>
        <dbReference type="EC" id="4.2.3.5"/>
    </reaction>
</comment>
<dbReference type="PROSITE" id="PS00787">
    <property type="entry name" value="CHORISMATE_SYNTHASE_1"/>
    <property type="match status" value="1"/>
</dbReference>
<dbReference type="GO" id="GO:0009423">
    <property type="term" value="P:chorismate biosynthetic process"/>
    <property type="evidence" value="ECO:0007669"/>
    <property type="project" value="UniProtKB-UniRule"/>
</dbReference>
<organism evidence="15 16">
    <name type="scientific">Bombilactobacillus mellis</name>
    <dbReference type="NCBI Taxonomy" id="1218508"/>
    <lineage>
        <taxon>Bacteria</taxon>
        <taxon>Bacillati</taxon>
        <taxon>Bacillota</taxon>
        <taxon>Bacilli</taxon>
        <taxon>Lactobacillales</taxon>
        <taxon>Lactobacillaceae</taxon>
        <taxon>Bombilactobacillus</taxon>
    </lineage>
</organism>
<proteinExistence type="inferred from homology"/>
<feature type="region of interest" description="Disordered" evidence="14">
    <location>
        <begin position="91"/>
        <end position="111"/>
    </location>
</feature>
<dbReference type="PIRSF" id="PIRSF001456">
    <property type="entry name" value="Chorismate_synth"/>
    <property type="match status" value="1"/>
</dbReference>
<dbReference type="Gene3D" id="3.60.150.10">
    <property type="entry name" value="Chorismate synthase AroC"/>
    <property type="match status" value="1"/>
</dbReference>
<dbReference type="EC" id="4.2.3.5" evidence="4 12"/>
<dbReference type="PANTHER" id="PTHR21085">
    <property type="entry name" value="CHORISMATE SYNTHASE"/>
    <property type="match status" value="1"/>
</dbReference>
<dbReference type="GO" id="GO:0004107">
    <property type="term" value="F:chorismate synthase activity"/>
    <property type="evidence" value="ECO:0007669"/>
    <property type="project" value="UniProtKB-UniRule"/>
</dbReference>
<feature type="binding site" evidence="12">
    <location>
        <begin position="252"/>
        <end position="253"/>
    </location>
    <ligand>
        <name>FMN</name>
        <dbReference type="ChEBI" id="CHEBI:58210"/>
    </ligand>
</feature>